<dbReference type="Proteomes" id="UP000765509">
    <property type="component" value="Unassembled WGS sequence"/>
</dbReference>
<comment type="caution">
    <text evidence="2">The sequence shown here is derived from an EMBL/GenBank/DDBJ whole genome shotgun (WGS) entry which is preliminary data.</text>
</comment>
<protein>
    <submittedName>
        <fullName evidence="2">Uncharacterized protein</fullName>
    </submittedName>
</protein>
<accession>A0A9Q3CPQ4</accession>
<gene>
    <name evidence="2" type="ORF">O181_026605</name>
</gene>
<reference evidence="2" key="1">
    <citation type="submission" date="2021-03" db="EMBL/GenBank/DDBJ databases">
        <title>Draft genome sequence of rust myrtle Austropuccinia psidii MF-1, a brazilian biotype.</title>
        <authorList>
            <person name="Quecine M.C."/>
            <person name="Pachon D.M.R."/>
            <person name="Bonatelli M.L."/>
            <person name="Correr F.H."/>
            <person name="Franceschini L.M."/>
            <person name="Leite T.F."/>
            <person name="Margarido G.R.A."/>
            <person name="Almeida C.A."/>
            <person name="Ferrarezi J.A."/>
            <person name="Labate C.A."/>
        </authorList>
    </citation>
    <scope>NUCLEOTIDE SEQUENCE</scope>
    <source>
        <strain evidence="2">MF-1</strain>
    </source>
</reference>
<organism evidence="2 3">
    <name type="scientific">Austropuccinia psidii MF-1</name>
    <dbReference type="NCBI Taxonomy" id="1389203"/>
    <lineage>
        <taxon>Eukaryota</taxon>
        <taxon>Fungi</taxon>
        <taxon>Dikarya</taxon>
        <taxon>Basidiomycota</taxon>
        <taxon>Pucciniomycotina</taxon>
        <taxon>Pucciniomycetes</taxon>
        <taxon>Pucciniales</taxon>
        <taxon>Sphaerophragmiaceae</taxon>
        <taxon>Austropuccinia</taxon>
    </lineage>
</organism>
<proteinExistence type="predicted"/>
<evidence type="ECO:0000313" key="2">
    <source>
        <dbReference type="EMBL" id="MBW0486890.1"/>
    </source>
</evidence>
<keyword evidence="3" id="KW-1185">Reference proteome</keyword>
<evidence type="ECO:0000256" key="1">
    <source>
        <dbReference type="SAM" id="MobiDB-lite"/>
    </source>
</evidence>
<evidence type="ECO:0000313" key="3">
    <source>
        <dbReference type="Proteomes" id="UP000765509"/>
    </source>
</evidence>
<feature type="compositionally biased region" description="Polar residues" evidence="1">
    <location>
        <begin position="1"/>
        <end position="34"/>
    </location>
</feature>
<dbReference type="EMBL" id="AVOT02008864">
    <property type="protein sequence ID" value="MBW0486890.1"/>
    <property type="molecule type" value="Genomic_DNA"/>
</dbReference>
<sequence length="284" mass="32323">MEEKQPSTTQASAKNSPSCQQQQFQCEKAATSSEKGQRKGTSKKTLQPGLQDPKYSAGCYGKCIPDGQNNDGITEKGGSQIKISEMISDIFDSLPELYEAVNDIKTHISENNSCICNNLKTNSLSLSQIKETIMCIEKVLRKIKASNNENSFANKINEQSAIIKELTDKYSKFNIDEIIETRIEQAINIIKIDNKKVLDEISNSFTEVKTYTIALKKCCDASQEEVSKLTMKWNKVTADHTRKTELWQEMTHKEEMYKIEVRDLIQAFQHELRNTQRCKNSKMN</sequence>
<feature type="region of interest" description="Disordered" evidence="1">
    <location>
        <begin position="1"/>
        <end position="50"/>
    </location>
</feature>
<name>A0A9Q3CPQ4_9BASI</name>
<dbReference type="AlphaFoldDB" id="A0A9Q3CPQ4"/>